<organism evidence="2 3">
    <name type="scientific">Cyanobacterium stanieri LEGE 03274</name>
    <dbReference type="NCBI Taxonomy" id="1828756"/>
    <lineage>
        <taxon>Bacteria</taxon>
        <taxon>Bacillati</taxon>
        <taxon>Cyanobacteriota</taxon>
        <taxon>Cyanophyceae</taxon>
        <taxon>Oscillatoriophycideae</taxon>
        <taxon>Chroococcales</taxon>
        <taxon>Geminocystaceae</taxon>
        <taxon>Cyanobacterium</taxon>
    </lineage>
</organism>
<dbReference type="PANTHER" id="PTHR43451:SF1">
    <property type="entry name" value="ACETYLTRANSFERASE"/>
    <property type="match status" value="1"/>
</dbReference>
<evidence type="ECO:0000313" key="3">
    <source>
        <dbReference type="Proteomes" id="UP000654604"/>
    </source>
</evidence>
<dbReference type="Gene3D" id="3.40.630.30">
    <property type="match status" value="1"/>
</dbReference>
<reference evidence="2 3" key="1">
    <citation type="submission" date="2020-10" db="EMBL/GenBank/DDBJ databases">
        <authorList>
            <person name="Castelo-Branco R."/>
            <person name="Eusebio N."/>
            <person name="Adriana R."/>
            <person name="Vieira A."/>
            <person name="Brugerolle De Fraissinette N."/>
            <person name="Rezende De Castro R."/>
            <person name="Schneider M.P."/>
            <person name="Vasconcelos V."/>
            <person name="Leao P.N."/>
        </authorList>
    </citation>
    <scope>NUCLEOTIDE SEQUENCE [LARGE SCALE GENOMIC DNA]</scope>
    <source>
        <strain evidence="2 3">LEGE 03274</strain>
    </source>
</reference>
<dbReference type="RefSeq" id="WP_193800422.1">
    <property type="nucleotide sequence ID" value="NZ_JADEWC010000010.1"/>
</dbReference>
<feature type="domain" description="N-acetyltransferase" evidence="1">
    <location>
        <begin position="1"/>
        <end position="153"/>
    </location>
</feature>
<dbReference type="InterPro" id="IPR052564">
    <property type="entry name" value="N-acetyltrans/Recomb-assoc"/>
</dbReference>
<protein>
    <submittedName>
        <fullName evidence="2">GNAT family N-acetyltransferase</fullName>
    </submittedName>
</protein>
<name>A0ABR9V302_9CHRO</name>
<accession>A0ABR9V302</accession>
<proteinExistence type="predicted"/>
<dbReference type="Pfam" id="PF13673">
    <property type="entry name" value="Acetyltransf_10"/>
    <property type="match status" value="1"/>
</dbReference>
<dbReference type="EMBL" id="JADEWC010000010">
    <property type="protein sequence ID" value="MBE9222257.1"/>
    <property type="molecule type" value="Genomic_DNA"/>
</dbReference>
<dbReference type="SUPFAM" id="SSF55729">
    <property type="entry name" value="Acyl-CoA N-acyltransferases (Nat)"/>
    <property type="match status" value="1"/>
</dbReference>
<evidence type="ECO:0000313" key="2">
    <source>
        <dbReference type="EMBL" id="MBE9222257.1"/>
    </source>
</evidence>
<sequence>MFRLINASDSFTLKQIYQKVVQELAPSLYNEEQVIAWSAFPNDQDKFNNFILKPDTYIIEKNQEIIGFCGLEKNGHIASLYIHPKYTRQGYGTQLLQYVLNQGIKQGITKFYTEASFFSQPVFQRCGFEIIEMETVKYGVVSFERYKMEKRIIEEKNE</sequence>
<comment type="caution">
    <text evidence="2">The sequence shown here is derived from an EMBL/GenBank/DDBJ whole genome shotgun (WGS) entry which is preliminary data.</text>
</comment>
<dbReference type="PROSITE" id="PS51186">
    <property type="entry name" value="GNAT"/>
    <property type="match status" value="1"/>
</dbReference>
<dbReference type="InterPro" id="IPR000182">
    <property type="entry name" value="GNAT_dom"/>
</dbReference>
<dbReference type="Proteomes" id="UP000654604">
    <property type="component" value="Unassembled WGS sequence"/>
</dbReference>
<dbReference type="PANTHER" id="PTHR43451">
    <property type="entry name" value="ACETYLTRANSFERASE (GNAT) FAMILY PROTEIN"/>
    <property type="match status" value="1"/>
</dbReference>
<gene>
    <name evidence="2" type="ORF">IQ215_06060</name>
</gene>
<evidence type="ECO:0000259" key="1">
    <source>
        <dbReference type="PROSITE" id="PS51186"/>
    </source>
</evidence>
<keyword evidence="3" id="KW-1185">Reference proteome</keyword>
<dbReference type="CDD" id="cd04301">
    <property type="entry name" value="NAT_SF"/>
    <property type="match status" value="1"/>
</dbReference>
<dbReference type="InterPro" id="IPR016181">
    <property type="entry name" value="Acyl_CoA_acyltransferase"/>
</dbReference>